<feature type="transmembrane region" description="Helical" evidence="1">
    <location>
        <begin position="92"/>
        <end position="113"/>
    </location>
</feature>
<dbReference type="InParanoid" id="A0A0Q9WGE7"/>
<keyword evidence="3" id="KW-1185">Reference proteome</keyword>
<keyword evidence="1" id="KW-0472">Membrane</keyword>
<evidence type="ECO:0000313" key="3">
    <source>
        <dbReference type="Proteomes" id="UP000008792"/>
    </source>
</evidence>
<keyword evidence="1" id="KW-1133">Transmembrane helix</keyword>
<reference evidence="2 3" key="1">
    <citation type="journal article" date="2007" name="Nature">
        <title>Evolution of genes and genomes on the Drosophila phylogeny.</title>
        <authorList>
            <consortium name="Drosophila 12 Genomes Consortium"/>
            <person name="Clark A.G."/>
            <person name="Eisen M.B."/>
            <person name="Smith D.R."/>
            <person name="Bergman C.M."/>
            <person name="Oliver B."/>
            <person name="Markow T.A."/>
            <person name="Kaufman T.C."/>
            <person name="Kellis M."/>
            <person name="Gelbart W."/>
            <person name="Iyer V.N."/>
            <person name="Pollard D.A."/>
            <person name="Sackton T.B."/>
            <person name="Larracuente A.M."/>
            <person name="Singh N.D."/>
            <person name="Abad J.P."/>
            <person name="Abt D.N."/>
            <person name="Adryan B."/>
            <person name="Aguade M."/>
            <person name="Akashi H."/>
            <person name="Anderson W.W."/>
            <person name="Aquadro C.F."/>
            <person name="Ardell D.H."/>
            <person name="Arguello R."/>
            <person name="Artieri C.G."/>
            <person name="Barbash D.A."/>
            <person name="Barker D."/>
            <person name="Barsanti P."/>
            <person name="Batterham P."/>
            <person name="Batzoglou S."/>
            <person name="Begun D."/>
            <person name="Bhutkar A."/>
            <person name="Blanco E."/>
            <person name="Bosak S.A."/>
            <person name="Bradley R.K."/>
            <person name="Brand A.D."/>
            <person name="Brent M.R."/>
            <person name="Brooks A.N."/>
            <person name="Brown R.H."/>
            <person name="Butlin R.K."/>
            <person name="Caggese C."/>
            <person name="Calvi B.R."/>
            <person name="Bernardo de Carvalho A."/>
            <person name="Caspi A."/>
            <person name="Castrezana S."/>
            <person name="Celniker S.E."/>
            <person name="Chang J.L."/>
            <person name="Chapple C."/>
            <person name="Chatterji S."/>
            <person name="Chinwalla A."/>
            <person name="Civetta A."/>
            <person name="Clifton S.W."/>
            <person name="Comeron J.M."/>
            <person name="Costello J.C."/>
            <person name="Coyne J.A."/>
            <person name="Daub J."/>
            <person name="David R.G."/>
            <person name="Delcher A.L."/>
            <person name="Delehaunty K."/>
            <person name="Do C.B."/>
            <person name="Ebling H."/>
            <person name="Edwards K."/>
            <person name="Eickbush T."/>
            <person name="Evans J.D."/>
            <person name="Filipski A."/>
            <person name="Findeiss S."/>
            <person name="Freyhult E."/>
            <person name="Fulton L."/>
            <person name="Fulton R."/>
            <person name="Garcia A.C."/>
            <person name="Gardiner A."/>
            <person name="Garfield D.A."/>
            <person name="Garvin B.E."/>
            <person name="Gibson G."/>
            <person name="Gilbert D."/>
            <person name="Gnerre S."/>
            <person name="Godfrey J."/>
            <person name="Good R."/>
            <person name="Gotea V."/>
            <person name="Gravely B."/>
            <person name="Greenberg A.J."/>
            <person name="Griffiths-Jones S."/>
            <person name="Gross S."/>
            <person name="Guigo R."/>
            <person name="Gustafson E.A."/>
            <person name="Haerty W."/>
            <person name="Hahn M.W."/>
            <person name="Halligan D.L."/>
            <person name="Halpern A.L."/>
            <person name="Halter G.M."/>
            <person name="Han M.V."/>
            <person name="Heger A."/>
            <person name="Hillier L."/>
            <person name="Hinrichs A.S."/>
            <person name="Holmes I."/>
            <person name="Hoskins R.A."/>
            <person name="Hubisz M.J."/>
            <person name="Hultmark D."/>
            <person name="Huntley M.A."/>
            <person name="Jaffe D.B."/>
            <person name="Jagadeeshan S."/>
            <person name="Jeck W.R."/>
            <person name="Johnson J."/>
            <person name="Jones C.D."/>
            <person name="Jordan W.C."/>
            <person name="Karpen G.H."/>
            <person name="Kataoka E."/>
            <person name="Keightley P.D."/>
            <person name="Kheradpour P."/>
            <person name="Kirkness E.F."/>
            <person name="Koerich L.B."/>
            <person name="Kristiansen K."/>
            <person name="Kudrna D."/>
            <person name="Kulathinal R.J."/>
            <person name="Kumar S."/>
            <person name="Kwok R."/>
            <person name="Lander E."/>
            <person name="Langley C.H."/>
            <person name="Lapoint R."/>
            <person name="Lazzaro B.P."/>
            <person name="Lee S.J."/>
            <person name="Levesque L."/>
            <person name="Li R."/>
            <person name="Lin C.F."/>
            <person name="Lin M.F."/>
            <person name="Lindblad-Toh K."/>
            <person name="Llopart A."/>
            <person name="Long M."/>
            <person name="Low L."/>
            <person name="Lozovsky E."/>
            <person name="Lu J."/>
            <person name="Luo M."/>
            <person name="Machado C.A."/>
            <person name="Makalowski W."/>
            <person name="Marzo M."/>
            <person name="Matsuda M."/>
            <person name="Matzkin L."/>
            <person name="McAllister B."/>
            <person name="McBride C.S."/>
            <person name="McKernan B."/>
            <person name="McKernan K."/>
            <person name="Mendez-Lago M."/>
            <person name="Minx P."/>
            <person name="Mollenhauer M.U."/>
            <person name="Montooth K."/>
            <person name="Mount S.M."/>
            <person name="Mu X."/>
            <person name="Myers E."/>
            <person name="Negre B."/>
            <person name="Newfeld S."/>
            <person name="Nielsen R."/>
            <person name="Noor M.A."/>
            <person name="O'Grady P."/>
            <person name="Pachter L."/>
            <person name="Papaceit M."/>
            <person name="Parisi M.J."/>
            <person name="Parisi M."/>
            <person name="Parts L."/>
            <person name="Pedersen J.S."/>
            <person name="Pesole G."/>
            <person name="Phillippy A.M."/>
            <person name="Ponting C.P."/>
            <person name="Pop M."/>
            <person name="Porcelli D."/>
            <person name="Powell J.R."/>
            <person name="Prohaska S."/>
            <person name="Pruitt K."/>
            <person name="Puig M."/>
            <person name="Quesneville H."/>
            <person name="Ram K.R."/>
            <person name="Rand D."/>
            <person name="Rasmussen M.D."/>
            <person name="Reed L.K."/>
            <person name="Reenan R."/>
            <person name="Reily A."/>
            <person name="Remington K.A."/>
            <person name="Rieger T.T."/>
            <person name="Ritchie M.G."/>
            <person name="Robin C."/>
            <person name="Rogers Y.H."/>
            <person name="Rohde C."/>
            <person name="Rozas J."/>
            <person name="Rubenfield M.J."/>
            <person name="Ruiz A."/>
            <person name="Russo S."/>
            <person name="Salzberg S.L."/>
            <person name="Sanchez-Gracia A."/>
            <person name="Saranga D.J."/>
            <person name="Sato H."/>
            <person name="Schaeffer S.W."/>
            <person name="Schatz M.C."/>
            <person name="Schlenke T."/>
            <person name="Schwartz R."/>
            <person name="Segarra C."/>
            <person name="Singh R.S."/>
            <person name="Sirot L."/>
            <person name="Sirota M."/>
            <person name="Sisneros N.B."/>
            <person name="Smith C.D."/>
            <person name="Smith T.F."/>
            <person name="Spieth J."/>
            <person name="Stage D.E."/>
            <person name="Stark A."/>
            <person name="Stephan W."/>
            <person name="Strausberg R.L."/>
            <person name="Strempel S."/>
            <person name="Sturgill D."/>
            <person name="Sutton G."/>
            <person name="Sutton G.G."/>
            <person name="Tao W."/>
            <person name="Teichmann S."/>
            <person name="Tobari Y.N."/>
            <person name="Tomimura Y."/>
            <person name="Tsolas J.M."/>
            <person name="Valente V.L."/>
            <person name="Venter E."/>
            <person name="Venter J.C."/>
            <person name="Vicario S."/>
            <person name="Vieira F.G."/>
            <person name="Vilella A.J."/>
            <person name="Villasante A."/>
            <person name="Walenz B."/>
            <person name="Wang J."/>
            <person name="Wasserman M."/>
            <person name="Watts T."/>
            <person name="Wilson D."/>
            <person name="Wilson R.K."/>
            <person name="Wing R.A."/>
            <person name="Wolfner M.F."/>
            <person name="Wong A."/>
            <person name="Wong G.K."/>
            <person name="Wu C.I."/>
            <person name="Wu G."/>
            <person name="Yamamoto D."/>
            <person name="Yang H.P."/>
            <person name="Yang S.P."/>
            <person name="Yorke J.A."/>
            <person name="Yoshida K."/>
            <person name="Zdobnov E."/>
            <person name="Zhang P."/>
            <person name="Zhang Y."/>
            <person name="Zimin A.V."/>
            <person name="Baldwin J."/>
            <person name="Abdouelleil A."/>
            <person name="Abdulkadir J."/>
            <person name="Abebe A."/>
            <person name="Abera B."/>
            <person name="Abreu J."/>
            <person name="Acer S.C."/>
            <person name="Aftuck L."/>
            <person name="Alexander A."/>
            <person name="An P."/>
            <person name="Anderson E."/>
            <person name="Anderson S."/>
            <person name="Arachi H."/>
            <person name="Azer M."/>
            <person name="Bachantsang P."/>
            <person name="Barry A."/>
            <person name="Bayul T."/>
            <person name="Berlin A."/>
            <person name="Bessette D."/>
            <person name="Bloom T."/>
            <person name="Blye J."/>
            <person name="Boguslavskiy L."/>
            <person name="Bonnet C."/>
            <person name="Boukhgalter B."/>
            <person name="Bourzgui I."/>
            <person name="Brown A."/>
            <person name="Cahill P."/>
            <person name="Channer S."/>
            <person name="Cheshatsang Y."/>
            <person name="Chuda L."/>
            <person name="Citroen M."/>
            <person name="Collymore A."/>
            <person name="Cooke P."/>
            <person name="Costello M."/>
            <person name="D'Aco K."/>
            <person name="Daza R."/>
            <person name="De Haan G."/>
            <person name="DeGray S."/>
            <person name="DeMaso C."/>
            <person name="Dhargay N."/>
            <person name="Dooley K."/>
            <person name="Dooley E."/>
            <person name="Doricent M."/>
            <person name="Dorje P."/>
            <person name="Dorjee K."/>
            <person name="Dupes A."/>
            <person name="Elong R."/>
            <person name="Falk J."/>
            <person name="Farina A."/>
            <person name="Faro S."/>
            <person name="Ferguson D."/>
            <person name="Fisher S."/>
            <person name="Foley C.D."/>
            <person name="Franke A."/>
            <person name="Friedrich D."/>
            <person name="Gadbois L."/>
            <person name="Gearin G."/>
            <person name="Gearin C.R."/>
            <person name="Giannoukos G."/>
            <person name="Goode T."/>
            <person name="Graham J."/>
            <person name="Grandbois E."/>
            <person name="Grewal S."/>
            <person name="Gyaltsen K."/>
            <person name="Hafez N."/>
            <person name="Hagos B."/>
            <person name="Hall J."/>
            <person name="Henson C."/>
            <person name="Hollinger A."/>
            <person name="Honan T."/>
            <person name="Huard M.D."/>
            <person name="Hughes L."/>
            <person name="Hurhula B."/>
            <person name="Husby M.E."/>
            <person name="Kamat A."/>
            <person name="Kanga B."/>
            <person name="Kashin S."/>
            <person name="Khazanovich D."/>
            <person name="Kisner P."/>
            <person name="Lance K."/>
            <person name="Lara M."/>
            <person name="Lee W."/>
            <person name="Lennon N."/>
            <person name="Letendre F."/>
            <person name="LeVine R."/>
            <person name="Lipovsky A."/>
            <person name="Liu X."/>
            <person name="Liu J."/>
            <person name="Liu S."/>
            <person name="Lokyitsang T."/>
            <person name="Lokyitsang Y."/>
            <person name="Lubonja R."/>
            <person name="Lui A."/>
            <person name="MacDonald P."/>
            <person name="Magnisalis V."/>
            <person name="Maru K."/>
            <person name="Matthews C."/>
            <person name="McCusker W."/>
            <person name="McDonough S."/>
            <person name="Mehta T."/>
            <person name="Meldrim J."/>
            <person name="Meneus L."/>
            <person name="Mihai O."/>
            <person name="Mihalev A."/>
            <person name="Mihova T."/>
            <person name="Mittelman R."/>
            <person name="Mlenga V."/>
            <person name="Montmayeur A."/>
            <person name="Mulrain L."/>
            <person name="Navidi A."/>
            <person name="Naylor J."/>
            <person name="Negash T."/>
            <person name="Nguyen T."/>
            <person name="Nguyen N."/>
            <person name="Nicol R."/>
            <person name="Norbu C."/>
            <person name="Norbu N."/>
            <person name="Novod N."/>
            <person name="O'Neill B."/>
            <person name="Osman S."/>
            <person name="Markiewicz E."/>
            <person name="Oyono O.L."/>
            <person name="Patti C."/>
            <person name="Phunkhang P."/>
            <person name="Pierre F."/>
            <person name="Priest M."/>
            <person name="Raghuraman S."/>
            <person name="Rege F."/>
            <person name="Reyes R."/>
            <person name="Rise C."/>
            <person name="Rogov P."/>
            <person name="Ross K."/>
            <person name="Ryan E."/>
            <person name="Settipalli S."/>
            <person name="Shea T."/>
            <person name="Sherpa N."/>
            <person name="Shi L."/>
            <person name="Shih D."/>
            <person name="Sparrow T."/>
            <person name="Spaulding J."/>
            <person name="Stalker J."/>
            <person name="Stange-Thomann N."/>
            <person name="Stavropoulos S."/>
            <person name="Stone C."/>
            <person name="Strader C."/>
            <person name="Tesfaye S."/>
            <person name="Thomson T."/>
            <person name="Thoulutsang Y."/>
            <person name="Thoulutsang D."/>
            <person name="Topham K."/>
            <person name="Topping I."/>
            <person name="Tsamla T."/>
            <person name="Vassiliev H."/>
            <person name="Vo A."/>
            <person name="Wangchuk T."/>
            <person name="Wangdi T."/>
            <person name="Weiand M."/>
            <person name="Wilkinson J."/>
            <person name="Wilson A."/>
            <person name="Yadav S."/>
            <person name="Young G."/>
            <person name="Yu Q."/>
            <person name="Zembek L."/>
            <person name="Zhong D."/>
            <person name="Zimmer A."/>
            <person name="Zwirko Z."/>
            <person name="Jaffe D.B."/>
            <person name="Alvarez P."/>
            <person name="Brockman W."/>
            <person name="Butler J."/>
            <person name="Chin C."/>
            <person name="Gnerre S."/>
            <person name="Grabherr M."/>
            <person name="Kleber M."/>
            <person name="Mauceli E."/>
            <person name="MacCallum I."/>
        </authorList>
    </citation>
    <scope>NUCLEOTIDE SEQUENCE [LARGE SCALE GENOMIC DNA]</scope>
    <source>
        <strain evidence="3">Tucson 15010-1051.87</strain>
    </source>
</reference>
<keyword evidence="1" id="KW-0812">Transmembrane</keyword>
<sequence>MSFPNLLQGVNQGIGDTAWRQRLNGVAQHMENLKSCCFFFDLKLGCKLIALFEALSGLWQIYHGYKELYVHKDRLLAPEWVDTKVTQHSAQFNFFLALVGFFSAQLLLAGVIFERKMCVLLWIYVTALCTLISMFYTLVLDCIPELLLFDVFSAGLEAYFIVIALAYYMQMRRVEHTDDDFEVLFTASEV</sequence>
<accession>A0A0Q9WGE7</accession>
<gene>
    <name evidence="2" type="primary">Dvir\GJ26563</name>
    <name evidence="2" type="ORF">Dvir_GJ26563</name>
</gene>
<dbReference type="OrthoDB" id="7833108at2759"/>
<protein>
    <submittedName>
        <fullName evidence="2">Uncharacterized protein</fullName>
    </submittedName>
</protein>
<dbReference type="EMBL" id="CH940648">
    <property type="protein sequence ID" value="KRF80500.1"/>
    <property type="molecule type" value="Genomic_DNA"/>
</dbReference>
<evidence type="ECO:0000313" key="2">
    <source>
        <dbReference type="EMBL" id="KRF80500.1"/>
    </source>
</evidence>
<organism evidence="2 3">
    <name type="scientific">Drosophila virilis</name>
    <name type="common">Fruit fly</name>
    <dbReference type="NCBI Taxonomy" id="7244"/>
    <lineage>
        <taxon>Eukaryota</taxon>
        <taxon>Metazoa</taxon>
        <taxon>Ecdysozoa</taxon>
        <taxon>Arthropoda</taxon>
        <taxon>Hexapoda</taxon>
        <taxon>Insecta</taxon>
        <taxon>Pterygota</taxon>
        <taxon>Neoptera</taxon>
        <taxon>Endopterygota</taxon>
        <taxon>Diptera</taxon>
        <taxon>Brachycera</taxon>
        <taxon>Muscomorpha</taxon>
        <taxon>Ephydroidea</taxon>
        <taxon>Drosophilidae</taxon>
        <taxon>Drosophila</taxon>
    </lineage>
</organism>
<feature type="transmembrane region" description="Helical" evidence="1">
    <location>
        <begin position="120"/>
        <end position="140"/>
    </location>
</feature>
<proteinExistence type="predicted"/>
<name>A0A0Q9WGE7_DROVI</name>
<dbReference type="KEGG" id="dvi:26531333"/>
<dbReference type="AlphaFoldDB" id="A0A0Q9WGE7"/>
<evidence type="ECO:0000256" key="1">
    <source>
        <dbReference type="SAM" id="Phobius"/>
    </source>
</evidence>
<feature type="transmembrane region" description="Helical" evidence="1">
    <location>
        <begin position="146"/>
        <end position="168"/>
    </location>
</feature>
<dbReference type="Proteomes" id="UP000008792">
    <property type="component" value="Unassembled WGS sequence"/>
</dbReference>